<evidence type="ECO:0000313" key="5">
    <source>
        <dbReference type="RefSeq" id="XP_056696098.1"/>
    </source>
</evidence>
<name>A0ABM3RKF7_SPIOL</name>
<accession>A0ABM3RKF7</accession>
<evidence type="ECO:0000313" key="8">
    <source>
        <dbReference type="RefSeq" id="XP_056696101.1"/>
    </source>
</evidence>
<dbReference type="RefSeq" id="XP_056696111.1">
    <property type="nucleotide sequence ID" value="XM_056840133.1"/>
</dbReference>
<dbReference type="RefSeq" id="XP_056696107.1">
    <property type="nucleotide sequence ID" value="XM_056840129.1"/>
</dbReference>
<dbReference type="RefSeq" id="XP_056696109.1">
    <property type="nucleotide sequence ID" value="XM_056840131.1"/>
</dbReference>
<evidence type="ECO:0000313" key="13">
    <source>
        <dbReference type="RefSeq" id="XP_056696106.1"/>
    </source>
</evidence>
<feature type="domain" description="Helitron helicase-like" evidence="1">
    <location>
        <begin position="126"/>
        <end position="309"/>
    </location>
</feature>
<dbReference type="RefSeq" id="XP_056696115.1">
    <property type="nucleotide sequence ID" value="XM_056840137.1"/>
</dbReference>
<evidence type="ECO:0000313" key="18">
    <source>
        <dbReference type="RefSeq" id="XP_056696111.1"/>
    </source>
</evidence>
<dbReference type="GeneID" id="110786303"/>
<organism evidence="2 9">
    <name type="scientific">Spinacia oleracea</name>
    <name type="common">Spinach</name>
    <dbReference type="NCBI Taxonomy" id="3562"/>
    <lineage>
        <taxon>Eukaryota</taxon>
        <taxon>Viridiplantae</taxon>
        <taxon>Streptophyta</taxon>
        <taxon>Embryophyta</taxon>
        <taxon>Tracheophyta</taxon>
        <taxon>Spermatophyta</taxon>
        <taxon>Magnoliopsida</taxon>
        <taxon>eudicotyledons</taxon>
        <taxon>Gunneridae</taxon>
        <taxon>Pentapetalae</taxon>
        <taxon>Caryophyllales</taxon>
        <taxon>Chenopodiaceae</taxon>
        <taxon>Chenopodioideae</taxon>
        <taxon>Anserineae</taxon>
        <taxon>Spinacia</taxon>
    </lineage>
</organism>
<dbReference type="Pfam" id="PF14214">
    <property type="entry name" value="Helitron_like_N"/>
    <property type="match status" value="1"/>
</dbReference>
<evidence type="ECO:0000259" key="1">
    <source>
        <dbReference type="Pfam" id="PF14214"/>
    </source>
</evidence>
<evidence type="ECO:0000313" key="16">
    <source>
        <dbReference type="RefSeq" id="XP_056696109.1"/>
    </source>
</evidence>
<dbReference type="RefSeq" id="XP_056696101.1">
    <property type="nucleotide sequence ID" value="XM_056840123.1"/>
</dbReference>
<protein>
    <submittedName>
        <fullName evidence="3 4">Uncharacterized protein isoform X1</fullName>
    </submittedName>
</protein>
<dbReference type="RefSeq" id="XP_056696100.1">
    <property type="nucleotide sequence ID" value="XM_056840122.1"/>
</dbReference>
<keyword evidence="2" id="KW-1185">Reference proteome</keyword>
<dbReference type="RefSeq" id="XP_056696096.1">
    <property type="nucleotide sequence ID" value="XM_056840118.1"/>
</dbReference>
<evidence type="ECO:0000313" key="21">
    <source>
        <dbReference type="RefSeq" id="XP_056696114.1"/>
    </source>
</evidence>
<evidence type="ECO:0000313" key="11">
    <source>
        <dbReference type="RefSeq" id="XP_056696104.1"/>
    </source>
</evidence>
<evidence type="ECO:0000313" key="2">
    <source>
        <dbReference type="Proteomes" id="UP000813463"/>
    </source>
</evidence>
<dbReference type="InterPro" id="IPR025476">
    <property type="entry name" value="Helitron_helicase-like"/>
</dbReference>
<evidence type="ECO:0000313" key="10">
    <source>
        <dbReference type="RefSeq" id="XP_056696103.1"/>
    </source>
</evidence>
<dbReference type="RefSeq" id="XP_056696105.1">
    <property type="nucleotide sequence ID" value="XM_056840127.1"/>
</dbReference>
<proteinExistence type="predicted"/>
<evidence type="ECO:0000313" key="15">
    <source>
        <dbReference type="RefSeq" id="XP_056696108.1"/>
    </source>
</evidence>
<dbReference type="RefSeq" id="XP_056696108.1">
    <property type="nucleotide sequence ID" value="XM_056840130.1"/>
</dbReference>
<evidence type="ECO:0000313" key="12">
    <source>
        <dbReference type="RefSeq" id="XP_056696105.1"/>
    </source>
</evidence>
<reference evidence="3 4" key="2">
    <citation type="submission" date="2025-05" db="UniProtKB">
        <authorList>
            <consortium name="RefSeq"/>
        </authorList>
    </citation>
    <scope>IDENTIFICATION</scope>
    <source>
        <tissue evidence="3 4">Leaf</tissue>
    </source>
</reference>
<evidence type="ECO:0000313" key="20">
    <source>
        <dbReference type="RefSeq" id="XP_056696113.1"/>
    </source>
</evidence>
<dbReference type="PANTHER" id="PTHR45786">
    <property type="entry name" value="DNA BINDING PROTEIN-LIKE"/>
    <property type="match status" value="1"/>
</dbReference>
<dbReference type="PANTHER" id="PTHR45786:SF74">
    <property type="entry name" value="ATP-DEPENDENT DNA HELICASE"/>
    <property type="match status" value="1"/>
</dbReference>
<dbReference type="Proteomes" id="UP000813463">
    <property type="component" value="Chromosome 3"/>
</dbReference>
<evidence type="ECO:0000313" key="22">
    <source>
        <dbReference type="RefSeq" id="XP_056696115.1"/>
    </source>
</evidence>
<dbReference type="RefSeq" id="XP_056696097.1">
    <property type="nucleotide sequence ID" value="XM_056840119.1"/>
</dbReference>
<sequence>MFDEHNELTKSFRMARERFQESELQPVRLRLIGTRAKDGRQFNLPTSSEVAALIVGTSDDEKGNRDVIIEHRMYGLKRISELHPSFMAMQYPLLFPYGEDGYRTDIPHADVDETTRARTIVTQREYYAFRFQQRRHESKTRFQLGRLNQQFEVDAFTCVQESRLEWVRTNKSTIRKEVLWGLADAVSWGDTTPASVGQRIVLPSSFTGSPQFMIQNYHDVVEICRWAGPPDIIVTFICNPKWQEILEFLSIIPGQRPEDRPDIIARVFKIKLDELMLDLTKKGYFGVTKAAIYTIEFQKRGLPHAHILLFLREEDKPRTTEDIDRLICAELPDPEIDQIAFASVLQHMTHGPCGPINHNSPCMQDGQCTKYYPKPFTNDTTVGKDGYPNYRRRDNGRTAIKNGNVVDNSFIVPYNVDLLVKYQAHINVELCNKYNCEKYLFKYMNKGPDMALTSVQQTNIDGNPQAAPIIVEIQSYLKCRYVSAAEVCWRMFKFPVQYKYPPVDRLSYHLQDQQTVVFQDHKPLDGVLERVGEARTKFT</sequence>
<evidence type="ECO:0000313" key="3">
    <source>
        <dbReference type="RefSeq" id="XP_056696096.1"/>
    </source>
</evidence>
<dbReference type="RefSeq" id="XP_056696104.1">
    <property type="nucleotide sequence ID" value="XM_056840126.1"/>
</dbReference>
<dbReference type="RefSeq" id="XP_056696113.1">
    <property type="nucleotide sequence ID" value="XM_056840135.1"/>
</dbReference>
<evidence type="ECO:0000313" key="6">
    <source>
        <dbReference type="RefSeq" id="XP_056696099.1"/>
    </source>
</evidence>
<dbReference type="RefSeq" id="XP_056696098.1">
    <property type="nucleotide sequence ID" value="XM_056840120.1"/>
</dbReference>
<evidence type="ECO:0000313" key="4">
    <source>
        <dbReference type="RefSeq" id="XP_056696097.1"/>
    </source>
</evidence>
<evidence type="ECO:0000313" key="14">
    <source>
        <dbReference type="RefSeq" id="XP_056696107.1"/>
    </source>
</evidence>
<dbReference type="RefSeq" id="XP_056696114.1">
    <property type="nucleotide sequence ID" value="XM_056840136.1"/>
</dbReference>
<dbReference type="RefSeq" id="XP_056696099.1">
    <property type="nucleotide sequence ID" value="XM_056840121.1"/>
</dbReference>
<evidence type="ECO:0000313" key="17">
    <source>
        <dbReference type="RefSeq" id="XP_056696110.1"/>
    </source>
</evidence>
<evidence type="ECO:0000313" key="7">
    <source>
        <dbReference type="RefSeq" id="XP_056696100.1"/>
    </source>
</evidence>
<evidence type="ECO:0000313" key="9">
    <source>
        <dbReference type="RefSeq" id="XP_056696102.1"/>
    </source>
</evidence>
<dbReference type="RefSeq" id="XP_056696103.1">
    <property type="nucleotide sequence ID" value="XM_056840125.1"/>
</dbReference>
<reference evidence="2" key="1">
    <citation type="journal article" date="2021" name="Nat. Commun.">
        <title>Genomic analyses provide insights into spinach domestication and the genetic basis of agronomic traits.</title>
        <authorList>
            <person name="Cai X."/>
            <person name="Sun X."/>
            <person name="Xu C."/>
            <person name="Sun H."/>
            <person name="Wang X."/>
            <person name="Ge C."/>
            <person name="Zhang Z."/>
            <person name="Wang Q."/>
            <person name="Fei Z."/>
            <person name="Jiao C."/>
            <person name="Wang Q."/>
        </authorList>
    </citation>
    <scope>NUCLEOTIDE SEQUENCE [LARGE SCALE GENOMIC DNA]</scope>
    <source>
        <strain evidence="2">cv. Varoflay</strain>
    </source>
</reference>
<dbReference type="RefSeq" id="XP_056696106.1">
    <property type="nucleotide sequence ID" value="XM_056840128.1"/>
</dbReference>
<gene>
    <name evidence="3 4 5 6 7 8 9 10 11 12 13 14 15 16 17 18 19 20 21 22" type="primary">LOC110786303</name>
</gene>
<evidence type="ECO:0000313" key="19">
    <source>
        <dbReference type="RefSeq" id="XP_056696112.1"/>
    </source>
</evidence>
<dbReference type="RefSeq" id="XP_056696112.1">
    <property type="nucleotide sequence ID" value="XM_056840134.1"/>
</dbReference>
<dbReference type="RefSeq" id="XP_056696102.1">
    <property type="nucleotide sequence ID" value="XM_056840124.1"/>
</dbReference>
<dbReference type="RefSeq" id="XP_056696110.1">
    <property type="nucleotide sequence ID" value="XM_056840132.1"/>
</dbReference>